<dbReference type="AlphaFoldDB" id="A0A9D2TDL0"/>
<sequence length="441" mass="51693">MVTEAALNAFGEQLKDLTLCKTRYDLGDLQWYTEGPFWRRTSMRFSRDYKTIPDYEIGNRKHGKTLEDILDESIHLEESLRLYKKTAHPEEIIRTDYLIEHVHNLQVRTRILLGEKMTFDQMTEGLYGLKAPEYDYRKFEEILKEMDQALPGKGETAERILDFREKLAIAPEKLLDVLKSTTEEFHRIAVENMNVTGNSMPRVRVRRLPDRNMVFLSILFGYDYNHLEYERNFNLLYPWTVDRVMEYIGHEMEPGHLTYFEKRLQTMIDTCWPEMAIVSQYSTSSAFTEGSARHAISMSFHNSMAEQVEFEKELIFKKAGIDCGLAELMPLWHRFCEIAGYGKLEVTRKIWDGVWSPEDGLKFLDKYGFMDRNSTAQDVATLMDDTGHFVAHDYARDVVKDYFQGAARDVKEQWVLYEQLCCSHVTMGKILDHTMKPDFFG</sequence>
<reference evidence="1" key="1">
    <citation type="journal article" date="2021" name="PeerJ">
        <title>Extensive microbial diversity within the chicken gut microbiome revealed by metagenomics and culture.</title>
        <authorList>
            <person name="Gilroy R."/>
            <person name="Ravi A."/>
            <person name="Getino M."/>
            <person name="Pursley I."/>
            <person name="Horton D.L."/>
            <person name="Alikhan N.F."/>
            <person name="Baker D."/>
            <person name="Gharbi K."/>
            <person name="Hall N."/>
            <person name="Watson M."/>
            <person name="Adriaenssens E.M."/>
            <person name="Foster-Nyarko E."/>
            <person name="Jarju S."/>
            <person name="Secka A."/>
            <person name="Antonio M."/>
            <person name="Oren A."/>
            <person name="Chaudhuri R.R."/>
            <person name="La Ragione R."/>
            <person name="Hildebrand F."/>
            <person name="Pallen M.J."/>
        </authorList>
    </citation>
    <scope>NUCLEOTIDE SEQUENCE</scope>
    <source>
        <strain evidence="1">CHK198-12963</strain>
    </source>
</reference>
<gene>
    <name evidence="1" type="ORF">H9931_07125</name>
</gene>
<proteinExistence type="predicted"/>
<dbReference type="Proteomes" id="UP000823863">
    <property type="component" value="Unassembled WGS sequence"/>
</dbReference>
<evidence type="ECO:0008006" key="3">
    <source>
        <dbReference type="Google" id="ProtNLM"/>
    </source>
</evidence>
<organism evidence="1 2">
    <name type="scientific">Candidatus Enterocloster excrementigallinarum</name>
    <dbReference type="NCBI Taxonomy" id="2838558"/>
    <lineage>
        <taxon>Bacteria</taxon>
        <taxon>Bacillati</taxon>
        <taxon>Bacillota</taxon>
        <taxon>Clostridia</taxon>
        <taxon>Lachnospirales</taxon>
        <taxon>Lachnospiraceae</taxon>
        <taxon>Enterocloster</taxon>
    </lineage>
</organism>
<comment type="caution">
    <text evidence="1">The sequence shown here is derived from an EMBL/GenBank/DDBJ whole genome shotgun (WGS) entry which is preliminary data.</text>
</comment>
<protein>
    <recommendedName>
        <fullName evidence="3">DUF885 domain-containing protein</fullName>
    </recommendedName>
</protein>
<evidence type="ECO:0000313" key="1">
    <source>
        <dbReference type="EMBL" id="HJC66475.1"/>
    </source>
</evidence>
<accession>A0A9D2TDL0</accession>
<evidence type="ECO:0000313" key="2">
    <source>
        <dbReference type="Proteomes" id="UP000823863"/>
    </source>
</evidence>
<dbReference type="EMBL" id="DWWB01000037">
    <property type="protein sequence ID" value="HJC66475.1"/>
    <property type="molecule type" value="Genomic_DNA"/>
</dbReference>
<name>A0A9D2TDL0_9FIRM</name>
<reference evidence="1" key="2">
    <citation type="submission" date="2021-04" db="EMBL/GenBank/DDBJ databases">
        <authorList>
            <person name="Gilroy R."/>
        </authorList>
    </citation>
    <scope>NUCLEOTIDE SEQUENCE</scope>
    <source>
        <strain evidence="1">CHK198-12963</strain>
    </source>
</reference>